<proteinExistence type="predicted"/>
<sequence length="186" mass="21219">MKKILIAILLSFASCKSIFRQKYVEPSCELVSVENETPVDSSSFFQVHYKSFAKSAEPGIMWYSRGNGSARIAVFQVTNADIFGSVVSESGHKQSISFFGEEKQIYDRLLSDIKYLNVVQDCKESLPTHVTVTDVYIKDKISINFTYYSFHSPFKLGQTSRMNLGNAYKLMELTYYKMHNPNSVKK</sequence>
<comment type="caution">
    <text evidence="1">The sequence shown here is derived from an EMBL/GenBank/DDBJ whole genome shotgun (WGS) entry which is preliminary data.</text>
</comment>
<name>A0ABR6VQX1_9BACT</name>
<dbReference type="EMBL" id="JACOAF010000019">
    <property type="protein sequence ID" value="MBC3539325.1"/>
    <property type="molecule type" value="Genomic_DNA"/>
</dbReference>
<dbReference type="RefSeq" id="WP_186634803.1">
    <property type="nucleotide sequence ID" value="NZ_JACOAF010000019.1"/>
</dbReference>
<reference evidence="1 2" key="1">
    <citation type="journal article" date="2019" name="Int. J. Syst. Evol. Microbiol.">
        <title>Rufibacter sediminis sp. nov., isolated from freshwater lake sediment.</title>
        <authorList>
            <person name="Qu J.H."/>
            <person name="Zhang L.J."/>
            <person name="Fu Y.H."/>
            <person name="Li H.F."/>
        </authorList>
    </citation>
    <scope>NUCLEOTIDE SEQUENCE [LARGE SCALE GENOMIC DNA]</scope>
    <source>
        <strain evidence="1 2">H-1</strain>
    </source>
</reference>
<keyword evidence="2" id="KW-1185">Reference proteome</keyword>
<protein>
    <submittedName>
        <fullName evidence="1">Uncharacterized protein</fullName>
    </submittedName>
</protein>
<organism evidence="1 2">
    <name type="scientific">Rufibacter sediminis</name>
    <dbReference type="NCBI Taxonomy" id="2762756"/>
    <lineage>
        <taxon>Bacteria</taxon>
        <taxon>Pseudomonadati</taxon>
        <taxon>Bacteroidota</taxon>
        <taxon>Cytophagia</taxon>
        <taxon>Cytophagales</taxon>
        <taxon>Hymenobacteraceae</taxon>
        <taxon>Rufibacter</taxon>
    </lineage>
</organism>
<accession>A0ABR6VQX1</accession>
<gene>
    <name evidence="1" type="ORF">H7U12_06505</name>
</gene>
<dbReference type="PROSITE" id="PS51257">
    <property type="entry name" value="PROKAR_LIPOPROTEIN"/>
    <property type="match status" value="1"/>
</dbReference>
<evidence type="ECO:0000313" key="1">
    <source>
        <dbReference type="EMBL" id="MBC3539325.1"/>
    </source>
</evidence>
<evidence type="ECO:0000313" key="2">
    <source>
        <dbReference type="Proteomes" id="UP000659698"/>
    </source>
</evidence>
<dbReference type="Proteomes" id="UP000659698">
    <property type="component" value="Unassembled WGS sequence"/>
</dbReference>